<keyword evidence="12" id="KW-0282">Flagellum</keyword>
<dbReference type="InterPro" id="IPR053716">
    <property type="entry name" value="Flag_assembly_chemotaxis_eff"/>
</dbReference>
<evidence type="ECO:0000256" key="3">
    <source>
        <dbReference type="ARBA" id="ARBA00020392"/>
    </source>
</evidence>
<dbReference type="eggNOG" id="COG2882">
    <property type="taxonomic scope" value="Bacteria"/>
</dbReference>
<keyword evidence="5" id="KW-1003">Cell membrane</keyword>
<comment type="similarity">
    <text evidence="2">Belongs to the FliJ family.</text>
</comment>
<evidence type="ECO:0000256" key="8">
    <source>
        <dbReference type="ARBA" id="ARBA00022927"/>
    </source>
</evidence>
<evidence type="ECO:0000313" key="13">
    <source>
        <dbReference type="Proteomes" id="UP000036923"/>
    </source>
</evidence>
<dbReference type="Proteomes" id="UP000036923">
    <property type="component" value="Unassembled WGS sequence"/>
</dbReference>
<dbReference type="InterPro" id="IPR052570">
    <property type="entry name" value="FliJ"/>
</dbReference>
<evidence type="ECO:0000256" key="9">
    <source>
        <dbReference type="ARBA" id="ARBA00023136"/>
    </source>
</evidence>
<keyword evidence="11" id="KW-0175">Coiled coil</keyword>
<comment type="subcellular location">
    <subcellularLocation>
        <location evidence="1">Cell membrane</location>
        <topology evidence="1">Peripheral membrane protein</topology>
        <orientation evidence="1">Cytoplasmic side</orientation>
    </subcellularLocation>
</comment>
<evidence type="ECO:0000256" key="2">
    <source>
        <dbReference type="ARBA" id="ARBA00010004"/>
    </source>
</evidence>
<keyword evidence="6" id="KW-0145">Chemotaxis</keyword>
<evidence type="ECO:0000256" key="5">
    <source>
        <dbReference type="ARBA" id="ARBA00022475"/>
    </source>
</evidence>
<keyword evidence="10" id="KW-1006">Bacterial flagellum protein export</keyword>
<accession>A0A0L6JRR3</accession>
<dbReference type="Pfam" id="PF02050">
    <property type="entry name" value="FliJ"/>
    <property type="match status" value="1"/>
</dbReference>
<evidence type="ECO:0000313" key="12">
    <source>
        <dbReference type="EMBL" id="KNY28380.1"/>
    </source>
</evidence>
<dbReference type="InterPro" id="IPR012823">
    <property type="entry name" value="Flagell_FliJ"/>
</dbReference>
<keyword evidence="12" id="KW-0969">Cilium</keyword>
<dbReference type="GO" id="GO:0005886">
    <property type="term" value="C:plasma membrane"/>
    <property type="evidence" value="ECO:0007669"/>
    <property type="project" value="UniProtKB-SubCell"/>
</dbReference>
<keyword evidence="12" id="KW-0966">Cell projection</keyword>
<dbReference type="STRING" id="398512.Bccel_3654"/>
<dbReference type="NCBIfam" id="TIGR02473">
    <property type="entry name" value="flagell_FliJ"/>
    <property type="match status" value="1"/>
</dbReference>
<keyword evidence="7" id="KW-1005">Bacterial flagellum biogenesis</keyword>
<protein>
    <recommendedName>
        <fullName evidence="3">Flagellar FliJ protein</fullName>
    </recommendedName>
</protein>
<evidence type="ECO:0000256" key="7">
    <source>
        <dbReference type="ARBA" id="ARBA00022795"/>
    </source>
</evidence>
<keyword evidence="9" id="KW-0472">Membrane</keyword>
<comment type="caution">
    <text evidence="12">The sequence shown here is derived from an EMBL/GenBank/DDBJ whole genome shotgun (WGS) entry which is preliminary data.</text>
</comment>
<dbReference type="GO" id="GO:0071973">
    <property type="term" value="P:bacterial-type flagellum-dependent cell motility"/>
    <property type="evidence" value="ECO:0007669"/>
    <property type="project" value="InterPro"/>
</dbReference>
<keyword evidence="13" id="KW-1185">Reference proteome</keyword>
<evidence type="ECO:0000256" key="10">
    <source>
        <dbReference type="ARBA" id="ARBA00023225"/>
    </source>
</evidence>
<evidence type="ECO:0000256" key="1">
    <source>
        <dbReference type="ARBA" id="ARBA00004413"/>
    </source>
</evidence>
<dbReference type="PANTHER" id="PTHR38786">
    <property type="entry name" value="FLAGELLAR FLIJ PROTEIN"/>
    <property type="match status" value="1"/>
</dbReference>
<dbReference type="GO" id="GO:0009288">
    <property type="term" value="C:bacterial-type flagellum"/>
    <property type="evidence" value="ECO:0007669"/>
    <property type="project" value="InterPro"/>
</dbReference>
<evidence type="ECO:0000256" key="6">
    <source>
        <dbReference type="ARBA" id="ARBA00022500"/>
    </source>
</evidence>
<proteinExistence type="inferred from homology"/>
<feature type="coiled-coil region" evidence="11">
    <location>
        <begin position="16"/>
        <end position="108"/>
    </location>
</feature>
<dbReference type="AlphaFoldDB" id="A0A0L6JRR3"/>
<keyword evidence="4" id="KW-0813">Transport</keyword>
<name>A0A0L6JRR3_9FIRM</name>
<evidence type="ECO:0000256" key="11">
    <source>
        <dbReference type="SAM" id="Coils"/>
    </source>
</evidence>
<dbReference type="GO" id="GO:0006935">
    <property type="term" value="P:chemotaxis"/>
    <property type="evidence" value="ECO:0007669"/>
    <property type="project" value="UniProtKB-KW"/>
</dbReference>
<keyword evidence="8" id="KW-0653">Protein transport</keyword>
<reference evidence="13" key="1">
    <citation type="submission" date="2015-07" db="EMBL/GenBank/DDBJ databases">
        <title>Near-Complete Genome Sequence of the Cellulolytic Bacterium Bacteroides (Pseudobacteroides) cellulosolvens ATCC 35603.</title>
        <authorList>
            <person name="Dassa B."/>
            <person name="Utturkar S.M."/>
            <person name="Klingeman D.M."/>
            <person name="Hurt R.A."/>
            <person name="Keller M."/>
            <person name="Xu J."/>
            <person name="Reddy Y.H.K."/>
            <person name="Borovok I."/>
            <person name="Grinberg I.R."/>
            <person name="Lamed R."/>
            <person name="Zhivin O."/>
            <person name="Bayer E.A."/>
            <person name="Brown S.D."/>
        </authorList>
    </citation>
    <scope>NUCLEOTIDE SEQUENCE [LARGE SCALE GENOMIC DNA]</scope>
    <source>
        <strain evidence="13">DSM 2933</strain>
    </source>
</reference>
<dbReference type="GO" id="GO:0044781">
    <property type="term" value="P:bacterial-type flagellum organization"/>
    <property type="evidence" value="ECO:0007669"/>
    <property type="project" value="UniProtKB-KW"/>
</dbReference>
<sequence>MAKFKFRLQPLLNIKIQLEDSAKNELGKAVQKLEEEKEIAKSLLRHREKYINEFQEKTSKMVRIDELRSYTMYISRLAKNIDDQNKNIKDASDNVDKYREELIKIVKERKILETLREKKYNEYLIEMSKDEQKRMDEIVSYKYTDNEI</sequence>
<dbReference type="OrthoDB" id="2087173at2"/>
<organism evidence="12 13">
    <name type="scientific">Pseudobacteroides cellulosolvens ATCC 35603 = DSM 2933</name>
    <dbReference type="NCBI Taxonomy" id="398512"/>
    <lineage>
        <taxon>Bacteria</taxon>
        <taxon>Bacillati</taxon>
        <taxon>Bacillota</taxon>
        <taxon>Clostridia</taxon>
        <taxon>Eubacteriales</taxon>
        <taxon>Oscillospiraceae</taxon>
        <taxon>Pseudobacteroides</taxon>
    </lineage>
</organism>
<dbReference type="PANTHER" id="PTHR38786:SF1">
    <property type="entry name" value="FLAGELLAR FLIJ PROTEIN"/>
    <property type="match status" value="1"/>
</dbReference>
<dbReference type="GO" id="GO:0015031">
    <property type="term" value="P:protein transport"/>
    <property type="evidence" value="ECO:0007669"/>
    <property type="project" value="UniProtKB-KW"/>
</dbReference>
<dbReference type="Gene3D" id="1.10.287.1700">
    <property type="match status" value="1"/>
</dbReference>
<evidence type="ECO:0000256" key="4">
    <source>
        <dbReference type="ARBA" id="ARBA00022448"/>
    </source>
</evidence>
<dbReference type="EMBL" id="LGTC01000001">
    <property type="protein sequence ID" value="KNY28380.1"/>
    <property type="molecule type" value="Genomic_DNA"/>
</dbReference>
<gene>
    <name evidence="12" type="ORF">Bccel_3654</name>
</gene>
<dbReference type="RefSeq" id="WP_036938688.1">
    <property type="nucleotide sequence ID" value="NZ_JQKC01000007.1"/>
</dbReference>